<organism evidence="2 3">
    <name type="scientific">Haloplanus ruber</name>
    <dbReference type="NCBI Taxonomy" id="869892"/>
    <lineage>
        <taxon>Archaea</taxon>
        <taxon>Methanobacteriati</taxon>
        <taxon>Methanobacteriota</taxon>
        <taxon>Stenosarchaea group</taxon>
        <taxon>Halobacteria</taxon>
        <taxon>Halobacteriales</taxon>
        <taxon>Haloferacaceae</taxon>
        <taxon>Haloplanus</taxon>
    </lineage>
</organism>
<feature type="transmembrane region" description="Helical" evidence="1">
    <location>
        <begin position="62"/>
        <end position="83"/>
    </location>
</feature>
<gene>
    <name evidence="2" type="ORF">ACFSBJ_02645</name>
</gene>
<dbReference type="EMBL" id="JBHUDL010000004">
    <property type="protein sequence ID" value="MFD1632649.1"/>
    <property type="molecule type" value="Genomic_DNA"/>
</dbReference>
<dbReference type="RefSeq" id="WP_256406057.1">
    <property type="nucleotide sequence ID" value="NZ_CP187151.1"/>
</dbReference>
<keyword evidence="3" id="KW-1185">Reference proteome</keyword>
<reference evidence="2 3" key="1">
    <citation type="journal article" date="2019" name="Int. J. Syst. Evol. Microbiol.">
        <title>The Global Catalogue of Microorganisms (GCM) 10K type strain sequencing project: providing services to taxonomists for standard genome sequencing and annotation.</title>
        <authorList>
            <consortium name="The Broad Institute Genomics Platform"/>
            <consortium name="The Broad Institute Genome Sequencing Center for Infectious Disease"/>
            <person name="Wu L."/>
            <person name="Ma J."/>
        </authorList>
    </citation>
    <scope>NUCLEOTIDE SEQUENCE [LARGE SCALE GENOMIC DNA]</scope>
    <source>
        <strain evidence="2 3">CGMCC 1.10594</strain>
    </source>
</reference>
<dbReference type="Proteomes" id="UP001597075">
    <property type="component" value="Unassembled WGS sequence"/>
</dbReference>
<name>A0ABD6CUZ6_9EURY</name>
<dbReference type="AlphaFoldDB" id="A0ABD6CUZ6"/>
<evidence type="ECO:0000313" key="3">
    <source>
        <dbReference type="Proteomes" id="UP001597075"/>
    </source>
</evidence>
<comment type="caution">
    <text evidence="2">The sequence shown here is derived from an EMBL/GenBank/DDBJ whole genome shotgun (WGS) entry which is preliminary data.</text>
</comment>
<keyword evidence="1" id="KW-0472">Membrane</keyword>
<proteinExistence type="predicted"/>
<evidence type="ECO:0000313" key="2">
    <source>
        <dbReference type="EMBL" id="MFD1632649.1"/>
    </source>
</evidence>
<feature type="transmembrane region" description="Helical" evidence="1">
    <location>
        <begin position="21"/>
        <end position="42"/>
    </location>
</feature>
<feature type="transmembrane region" description="Helical" evidence="1">
    <location>
        <begin position="90"/>
        <end position="110"/>
    </location>
</feature>
<sequence length="111" mass="11981">MDTVDLVGEVSPSWSVERRDVHLWSLVIAAMLADIGLTVYGLQQGLLERNPILLFGLDVFGYAALAFIKVPALVIGVTGWFLLPTPSGRLTLVALAVPWIGAVGVNLWLIL</sequence>
<evidence type="ECO:0000256" key="1">
    <source>
        <dbReference type="SAM" id="Phobius"/>
    </source>
</evidence>
<evidence type="ECO:0008006" key="4">
    <source>
        <dbReference type="Google" id="ProtNLM"/>
    </source>
</evidence>
<accession>A0ABD6CUZ6</accession>
<keyword evidence="1" id="KW-0812">Transmembrane</keyword>
<protein>
    <recommendedName>
        <fullName evidence="4">DUF5658 domain-containing protein</fullName>
    </recommendedName>
</protein>
<keyword evidence="1" id="KW-1133">Transmembrane helix</keyword>